<dbReference type="Pfam" id="PF00285">
    <property type="entry name" value="Citrate_synt"/>
    <property type="match status" value="1"/>
</dbReference>
<evidence type="ECO:0000256" key="1">
    <source>
        <dbReference type="ARBA" id="ARBA00010566"/>
    </source>
</evidence>
<protein>
    <recommendedName>
        <fullName evidence="3">Citrate synthase</fullName>
    </recommendedName>
</protein>
<keyword evidence="2 3" id="KW-0808">Transferase</keyword>
<dbReference type="InterPro" id="IPR002020">
    <property type="entry name" value="Citrate_synthase"/>
</dbReference>
<accession>A0ABR3WX33</accession>
<reference evidence="4 5" key="1">
    <citation type="journal article" date="2024" name="IMA Fungus">
        <title>IMA Genome - F19 : A genome assembly and annotation guide to empower mycologists, including annotated draft genome sequences of Ceratocystis pirilliformis, Diaporthe australafricana, Fusarium ophioides, Paecilomyces lecythidis, and Sporothrix stenoceras.</title>
        <authorList>
            <person name="Aylward J."/>
            <person name="Wilson A.M."/>
            <person name="Visagie C.M."/>
            <person name="Spraker J."/>
            <person name="Barnes I."/>
            <person name="Buitendag C."/>
            <person name="Ceriani C."/>
            <person name="Del Mar Angel L."/>
            <person name="du Plessis D."/>
            <person name="Fuchs T."/>
            <person name="Gasser K."/>
            <person name="Kramer D."/>
            <person name="Li W."/>
            <person name="Munsamy K."/>
            <person name="Piso A."/>
            <person name="Price J.L."/>
            <person name="Sonnekus B."/>
            <person name="Thomas C."/>
            <person name="van der Nest A."/>
            <person name="van Dijk A."/>
            <person name="van Heerden A."/>
            <person name="van Vuuren N."/>
            <person name="Yilmaz N."/>
            <person name="Duong T.A."/>
            <person name="van der Merwe N.A."/>
            <person name="Wingfield M.J."/>
            <person name="Wingfield B.D."/>
        </authorList>
    </citation>
    <scope>NUCLEOTIDE SEQUENCE [LARGE SCALE GENOMIC DNA]</scope>
    <source>
        <strain evidence="4 5">CMW 18300</strain>
    </source>
</reference>
<dbReference type="InterPro" id="IPR036969">
    <property type="entry name" value="Citrate_synthase_sf"/>
</dbReference>
<evidence type="ECO:0000313" key="5">
    <source>
        <dbReference type="Proteomes" id="UP001583177"/>
    </source>
</evidence>
<evidence type="ECO:0000256" key="2">
    <source>
        <dbReference type="ARBA" id="ARBA00022679"/>
    </source>
</evidence>
<dbReference type="EMBL" id="JAWRVE010000046">
    <property type="protein sequence ID" value="KAL1868250.1"/>
    <property type="molecule type" value="Genomic_DNA"/>
</dbReference>
<evidence type="ECO:0000313" key="4">
    <source>
        <dbReference type="EMBL" id="KAL1868250.1"/>
    </source>
</evidence>
<dbReference type="PRINTS" id="PR00143">
    <property type="entry name" value="CITRTSNTHASE"/>
</dbReference>
<comment type="caution">
    <text evidence="4">The sequence shown here is derived from an EMBL/GenBank/DDBJ whole genome shotgun (WGS) entry which is preliminary data.</text>
</comment>
<sequence length="356" mass="39293">MSLISDRPTMEPLPRPQHACMEQHKKDSLSVTDNRTGLSYNIPVVKNFIQATDFHQIKSPHNKENPVEQNDAGIRIFDPGFQNTACMASEITYVDGNAGEIAYRGIPVADLFHSGRPFGHVAFLLIFGHLPSLSEAAAFDMSIATSELPPQGIFDMINNLPMETHSTTAIAAALTLYAALRPQKIPAYRGENLYKGNIAAIDKEIPQFLFVDSVIAAAIFCRLHGREFAPPRTSYSYIENILHMMRFVEAETGRPDPRVVNLLNRTMILMADHEVTNSASVLLNTASALADPYSCCAAATLSGIGILHGGAIEVAYKQLDDVRDLSEVPRLIEDVKSGKKRLYGYGHRKWKVRTPS</sequence>
<proteinExistence type="inferred from homology"/>
<dbReference type="Proteomes" id="UP001583177">
    <property type="component" value="Unassembled WGS sequence"/>
</dbReference>
<dbReference type="PANTHER" id="PTHR11739:SF4">
    <property type="entry name" value="CITRATE SYNTHASE, PEROXISOMAL"/>
    <property type="match status" value="1"/>
</dbReference>
<gene>
    <name evidence="4" type="ORF">Daus18300_005974</name>
</gene>
<keyword evidence="5" id="KW-1185">Reference proteome</keyword>
<comment type="similarity">
    <text evidence="1 3">Belongs to the citrate synthase family.</text>
</comment>
<dbReference type="Gene3D" id="1.10.580.10">
    <property type="entry name" value="Citrate Synthase, domain 1"/>
    <property type="match status" value="1"/>
</dbReference>
<dbReference type="InterPro" id="IPR016142">
    <property type="entry name" value="Citrate_synth-like_lrg_a-sub"/>
</dbReference>
<evidence type="ECO:0000256" key="3">
    <source>
        <dbReference type="RuleBase" id="RU000441"/>
    </source>
</evidence>
<name>A0ABR3WX33_9PEZI</name>
<organism evidence="4 5">
    <name type="scientific">Diaporthe australafricana</name>
    <dbReference type="NCBI Taxonomy" id="127596"/>
    <lineage>
        <taxon>Eukaryota</taxon>
        <taxon>Fungi</taxon>
        <taxon>Dikarya</taxon>
        <taxon>Ascomycota</taxon>
        <taxon>Pezizomycotina</taxon>
        <taxon>Sordariomycetes</taxon>
        <taxon>Sordariomycetidae</taxon>
        <taxon>Diaporthales</taxon>
        <taxon>Diaporthaceae</taxon>
        <taxon>Diaporthe</taxon>
    </lineage>
</organism>
<dbReference type="PANTHER" id="PTHR11739">
    <property type="entry name" value="CITRATE SYNTHASE"/>
    <property type="match status" value="1"/>
</dbReference>
<dbReference type="SUPFAM" id="SSF48256">
    <property type="entry name" value="Citrate synthase"/>
    <property type="match status" value="1"/>
</dbReference>